<feature type="region of interest" description="Disordered" evidence="1">
    <location>
        <begin position="661"/>
        <end position="693"/>
    </location>
</feature>
<dbReference type="SUPFAM" id="SSF52540">
    <property type="entry name" value="P-loop containing nucleoside triphosphate hydrolases"/>
    <property type="match status" value="1"/>
</dbReference>
<feature type="compositionally biased region" description="Polar residues" evidence="1">
    <location>
        <begin position="678"/>
        <end position="689"/>
    </location>
</feature>
<gene>
    <name evidence="2" type="ORF">SEMRO_404_G135910.1</name>
</gene>
<evidence type="ECO:0008006" key="4">
    <source>
        <dbReference type="Google" id="ProtNLM"/>
    </source>
</evidence>
<dbReference type="Proteomes" id="UP001153069">
    <property type="component" value="Unassembled WGS sequence"/>
</dbReference>
<comment type="caution">
    <text evidence="2">The sequence shown here is derived from an EMBL/GenBank/DDBJ whole genome shotgun (WGS) entry which is preliminary data.</text>
</comment>
<feature type="region of interest" description="Disordered" evidence="1">
    <location>
        <begin position="1559"/>
        <end position="1580"/>
    </location>
</feature>
<evidence type="ECO:0000256" key="1">
    <source>
        <dbReference type="SAM" id="MobiDB-lite"/>
    </source>
</evidence>
<evidence type="ECO:0000313" key="2">
    <source>
        <dbReference type="EMBL" id="CAB9509762.1"/>
    </source>
</evidence>
<dbReference type="InterPro" id="IPR027417">
    <property type="entry name" value="P-loop_NTPase"/>
</dbReference>
<dbReference type="OrthoDB" id="129851at2759"/>
<name>A0A9N8DVJ7_9STRA</name>
<dbReference type="CDD" id="cd18809">
    <property type="entry name" value="SF1_C_RecD"/>
    <property type="match status" value="1"/>
</dbReference>
<dbReference type="Gene3D" id="3.40.50.300">
    <property type="entry name" value="P-loop containing nucleotide triphosphate hydrolases"/>
    <property type="match status" value="2"/>
</dbReference>
<reference evidence="2" key="1">
    <citation type="submission" date="2020-06" db="EMBL/GenBank/DDBJ databases">
        <authorList>
            <consortium name="Plant Systems Biology data submission"/>
        </authorList>
    </citation>
    <scope>NUCLEOTIDE SEQUENCE</scope>
    <source>
        <strain evidence="2">D6</strain>
    </source>
</reference>
<organism evidence="2 3">
    <name type="scientific">Seminavis robusta</name>
    <dbReference type="NCBI Taxonomy" id="568900"/>
    <lineage>
        <taxon>Eukaryota</taxon>
        <taxon>Sar</taxon>
        <taxon>Stramenopiles</taxon>
        <taxon>Ochrophyta</taxon>
        <taxon>Bacillariophyta</taxon>
        <taxon>Bacillariophyceae</taxon>
        <taxon>Bacillariophycidae</taxon>
        <taxon>Naviculales</taxon>
        <taxon>Naviculaceae</taxon>
        <taxon>Seminavis</taxon>
    </lineage>
</organism>
<accession>A0A9N8DVJ7</accession>
<feature type="compositionally biased region" description="Basic and acidic residues" evidence="1">
    <location>
        <begin position="503"/>
        <end position="520"/>
    </location>
</feature>
<evidence type="ECO:0000313" key="3">
    <source>
        <dbReference type="Proteomes" id="UP001153069"/>
    </source>
</evidence>
<sequence length="1978" mass="222662">MTSHDRDCMEDECVQEFNDISYSYITNTNHAYYGAGEDDFRIKALAKLAELPQGNQPLQESDIESCLFSEEDVLSYLQRFPPTMDRMAARGENPLSDYDKDDKAVTTTFPHIFMLGVAYKRQPGRLSTAQRSHLLNQFHQCTAKDRRLLGFFFDVGQRQQVVDGVKSHVEGNRKSLKVIAELLNNGNSERERLKSAIQFPYTRESKRVLNRYLPHLLFPSKSIPYSALEGTNLKHRLLGTSYRYSAPTCFLTISPGTVDNPRSVRLAFSTKSNEEFPSVFEEECPYGSNGADFADAMMGTGSRSGESGSSPAIIAEATVRLPKSKRAEMSIENPVAFVHEYKILLNDILTILIGVNIEGKGYYSKLDCRSRRRTTYYKLRKGIFGHAFSATGVTEAHERGTLHWHFIVYAGLSPFILQRFAHLQEICDEISAVLDTMYVSEAPADLQVGSMLRRFLKTKKASFLLSDSILDSIEPKETLLERKDPTNKLSQPFKSDDELSETGEQKKDSSSGRDIQRDVEMEGEECSQICGRFSPPQPPGDTESIGSFSDSPANHLGEENGSCFANSSSEYDSPCTDGIVCDGLPTLGCNDDDTCDSVKLVSSEQVNRVVGYQATNKNFHSHQLTCHKGSQGKIGCRLCCPSALIANTSAVKLSQREKVCTNQAPDGAQPREDRPRVWNSTPPTDQWGDNGSPKHHLVDVLAKSKPEDSVIVWETKRPEIPLGGFALEPMDFEDPRAFIVKTFRELLGRVPNYGKDNNLFWNWMQSIASVDQLVEIFLHVREKLPASNGFIAAFNPVLALCTGSHNNASLLGSIGQAKSALFYLIPYQGKTKFPLMSSLTLIDHAINHIEKYPSRASDSGTMQRTVKHLLQRVINRIHLHIEISDYQIAAALLELPSMITSDTFAYGNPLSIRALKAKMDIEDLEQISNQLRPDARQAGNQVQFPITTVQDMQQLMQDDLDDVEGQSFPSVPDNANEIVGMNNDVNAAGGEGVVADESALDPSMLTTNPSLPDPGDILHGLGYIQKINTVLSTKDQKAESVFVPATALYLYRNRSLHDLNYYEYMASLSFVNKKPRQTECNLKDVHAQEHFPLEDGFIAPHTCYHVIGHKLRTPLIIGKLPRHPGKLPPPSVPSKLALAWRSKADFFAKFYLSLFRPEHASSSYEYTWEHLQSFVAQLQNDSSIISKFRLMVMHQHMSGMKTSEVVKKMTLQYRGRNRDLWTRKQRLEFQKWNIHNDTTRIDTRQPFDEKYRTPDLPQATMNRMYKRLNHDTMQIRAVGRGNVSNPRQGDNGASVSAQGNTVSSYTVSELQICYDDMVSWKRTEEDHIGNGISGSVIRGIGSSLPLNPTNAQKKRAIAEIRSLIDTRPRGELNQQLQLYNAFADSLLKNKPLHSSMPSLVLVHGPPGVGKSHIRKSISDAIAASGGYNDNTAFNSINAIDMEGGCTTCTDTGFNCKYHFNHVGTFLPLTVRKAREKIGSCASVDVTNHIDEIGTQAPAHLARKDALCKLLSTSDDPFGGRQTNLYGDLTQLGPVKAGLSLTQAVMDVFASKSIRSKIVMPGKKKKSPTSMKNGARTMLSGEPKYQPTHPYLIGTKLMTSVRWFELTQQQRAVSDPIHSRFVEKLYKGFPLTQMDLKSHYKLFTPEEAISEEWIRAPVIVATNRERITLIEERAQLFAKFYGTHVIRWPRDKKDWEQQPPDVFRTQAEDDPVFWEYFVFDAPGFLNETIQRDLQLVNALPIKCYDVRFSNDMESLLSHLKTVVPVGEVIDMPIAPECVVVELMLPHHVDAVVLKALQEMSLERPKRTRNNHKKNKPNRILLPLRSMSCSWDSTPTVIRGSHCFLPSRAVFRNLYPFELGFAITVHKSQGKTLDRVIIALSSCGLHNCQFTFQQLLVAFSRVRCGSHIRLLLTGRNEEEKWRSILFVNNLRRDPSIDYFFAGFREQPNHGDMNESWMEDVWCHERANRRFEEMIDSGKFN</sequence>
<keyword evidence="3" id="KW-1185">Reference proteome</keyword>
<feature type="region of interest" description="Disordered" evidence="1">
    <location>
        <begin position="481"/>
        <end position="552"/>
    </location>
</feature>
<dbReference type="EMBL" id="CAICTM010000403">
    <property type="protein sequence ID" value="CAB9509762.1"/>
    <property type="molecule type" value="Genomic_DNA"/>
</dbReference>
<proteinExistence type="predicted"/>
<protein>
    <recommendedName>
        <fullName evidence="4">ATP-dependent DNA helicase</fullName>
    </recommendedName>
</protein>